<organism evidence="1 2">
    <name type="scientific">Streblomastix strix</name>
    <dbReference type="NCBI Taxonomy" id="222440"/>
    <lineage>
        <taxon>Eukaryota</taxon>
        <taxon>Metamonada</taxon>
        <taxon>Preaxostyla</taxon>
        <taxon>Oxymonadida</taxon>
        <taxon>Streblomastigidae</taxon>
        <taxon>Streblomastix</taxon>
    </lineage>
</organism>
<dbReference type="AlphaFoldDB" id="A0A5J4WV17"/>
<evidence type="ECO:0000313" key="1">
    <source>
        <dbReference type="EMBL" id="KAA6398195.1"/>
    </source>
</evidence>
<comment type="caution">
    <text evidence="1">The sequence shown here is derived from an EMBL/GenBank/DDBJ whole genome shotgun (WGS) entry which is preliminary data.</text>
</comment>
<accession>A0A5J4WV17</accession>
<evidence type="ECO:0000313" key="2">
    <source>
        <dbReference type="Proteomes" id="UP000324800"/>
    </source>
</evidence>
<sequence>MVKKELSEDDKARLQAIDEAITNGFRKAMQILTLQIQSFVQTPLRSRDLIIDEEEPQREIQTERRRKHRYNINKYKEVPHETVQVEPEQVVKDTYLSHPDLEVQKFIIDTIWRCVDSRKKDENLIFNSDNYIKLWALITQEEEKDIEVVMEEPLMRYNSCTSKKYKKKEIVRINDVLIKMSLQMLWIMFSITKTQVDLSHLVTLNTAQTITGTKSFNNQVTAKSFKEPEGANQQIMLANGINMNHYNFRPYYDAECVDGIRISRNLAKQTLDQDSSIYLGCSNTQESGAISGQWSITAIPQL</sequence>
<protein>
    <submittedName>
        <fullName evidence="1">Uncharacterized protein</fullName>
    </submittedName>
</protein>
<name>A0A5J4WV17_9EUKA</name>
<reference evidence="1 2" key="1">
    <citation type="submission" date="2019-03" db="EMBL/GenBank/DDBJ databases">
        <title>Single cell metagenomics reveals metabolic interactions within the superorganism composed of flagellate Streblomastix strix and complex community of Bacteroidetes bacteria on its surface.</title>
        <authorList>
            <person name="Treitli S.C."/>
            <person name="Kolisko M."/>
            <person name="Husnik F."/>
            <person name="Keeling P."/>
            <person name="Hampl V."/>
        </authorList>
    </citation>
    <scope>NUCLEOTIDE SEQUENCE [LARGE SCALE GENOMIC DNA]</scope>
    <source>
        <strain evidence="1">ST1C</strain>
    </source>
</reference>
<proteinExistence type="predicted"/>
<dbReference type="EMBL" id="SNRW01001010">
    <property type="protein sequence ID" value="KAA6398195.1"/>
    <property type="molecule type" value="Genomic_DNA"/>
</dbReference>
<dbReference type="Proteomes" id="UP000324800">
    <property type="component" value="Unassembled WGS sequence"/>
</dbReference>
<gene>
    <name evidence="1" type="ORF">EZS28_006274</name>
</gene>